<dbReference type="PRINTS" id="PR00398">
    <property type="entry name" value="STRDHORMONER"/>
</dbReference>
<evidence type="ECO:0000256" key="7">
    <source>
        <dbReference type="ARBA" id="ARBA00023170"/>
    </source>
</evidence>
<dbReference type="WBParaSite" id="L893_g2097.t3">
    <property type="protein sequence ID" value="L893_g2097.t3"/>
    <property type="gene ID" value="L893_g2097"/>
</dbReference>
<evidence type="ECO:0000256" key="2">
    <source>
        <dbReference type="ARBA" id="ARBA00022771"/>
    </source>
</evidence>
<evidence type="ECO:0000256" key="6">
    <source>
        <dbReference type="ARBA" id="ARBA00023163"/>
    </source>
</evidence>
<dbReference type="InterPro" id="IPR001723">
    <property type="entry name" value="Nuclear_hrmn_rcpt"/>
</dbReference>
<dbReference type="PANTHER" id="PTHR47519:SF2">
    <property type="entry name" value="NUCLEAR HORMONE RECEPTOR FAMILY MEMBER NHR-97"/>
    <property type="match status" value="1"/>
</dbReference>
<reference evidence="14" key="1">
    <citation type="submission" date="2016-11" db="UniProtKB">
        <authorList>
            <consortium name="WormBaseParasite"/>
        </authorList>
    </citation>
    <scope>IDENTIFICATION</scope>
</reference>
<evidence type="ECO:0000256" key="8">
    <source>
        <dbReference type="ARBA" id="ARBA00023242"/>
    </source>
</evidence>
<keyword evidence="4" id="KW-0805">Transcription regulation</keyword>
<dbReference type="InterPro" id="IPR001628">
    <property type="entry name" value="Znf_hrmn_rcpt"/>
</dbReference>
<accession>A0A1I7YZ27</accession>
<feature type="domain" description="NR LBD" evidence="12">
    <location>
        <begin position="704"/>
        <end position="938"/>
    </location>
</feature>
<feature type="region of interest" description="Disordered" evidence="10">
    <location>
        <begin position="519"/>
        <end position="546"/>
    </location>
</feature>
<feature type="region of interest" description="Disordered" evidence="10">
    <location>
        <begin position="1"/>
        <end position="42"/>
    </location>
</feature>
<keyword evidence="13" id="KW-1185">Reference proteome</keyword>
<dbReference type="Pfam" id="PF00105">
    <property type="entry name" value="zf-C4"/>
    <property type="match status" value="1"/>
</dbReference>
<evidence type="ECO:0000256" key="4">
    <source>
        <dbReference type="ARBA" id="ARBA00023015"/>
    </source>
</evidence>
<proteinExistence type="predicted"/>
<dbReference type="PRINTS" id="PR00047">
    <property type="entry name" value="STROIDFINGER"/>
</dbReference>
<dbReference type="Proteomes" id="UP000095287">
    <property type="component" value="Unplaced"/>
</dbReference>
<keyword evidence="6" id="KW-0804">Transcription</keyword>
<keyword evidence="1" id="KW-0479">Metal-binding</keyword>
<feature type="compositionally biased region" description="Basic and acidic residues" evidence="10">
    <location>
        <begin position="648"/>
        <end position="665"/>
    </location>
</feature>
<dbReference type="AlphaFoldDB" id="A0A1I7YZ27"/>
<keyword evidence="7" id="KW-0675">Receptor</keyword>
<dbReference type="PROSITE" id="PS51843">
    <property type="entry name" value="NR_LBD"/>
    <property type="match status" value="1"/>
</dbReference>
<dbReference type="SUPFAM" id="SSF48508">
    <property type="entry name" value="Nuclear receptor ligand-binding domain"/>
    <property type="match status" value="1"/>
</dbReference>
<dbReference type="Gene3D" id="1.10.565.10">
    <property type="entry name" value="Retinoid X Receptor"/>
    <property type="match status" value="1"/>
</dbReference>
<name>A0A1I7YZ27_9BILA</name>
<protein>
    <submittedName>
        <fullName evidence="14">Nuclear receptor domain-containing protein</fullName>
    </submittedName>
</protein>
<dbReference type="InterPro" id="IPR013088">
    <property type="entry name" value="Znf_NHR/GATA"/>
</dbReference>
<keyword evidence="8" id="KW-0539">Nucleus</keyword>
<dbReference type="Pfam" id="PF00104">
    <property type="entry name" value="Hormone_recep"/>
    <property type="match status" value="1"/>
</dbReference>
<dbReference type="GO" id="GO:0008270">
    <property type="term" value="F:zinc ion binding"/>
    <property type="evidence" value="ECO:0007669"/>
    <property type="project" value="UniProtKB-KW"/>
</dbReference>
<dbReference type="GO" id="GO:0043565">
    <property type="term" value="F:sequence-specific DNA binding"/>
    <property type="evidence" value="ECO:0007669"/>
    <property type="project" value="InterPro"/>
</dbReference>
<keyword evidence="5" id="KW-0238">DNA-binding</keyword>
<keyword evidence="2" id="KW-0863">Zinc-finger</keyword>
<feature type="domain" description="Nuclear receptor" evidence="11">
    <location>
        <begin position="552"/>
        <end position="628"/>
    </location>
</feature>
<evidence type="ECO:0000259" key="12">
    <source>
        <dbReference type="PROSITE" id="PS51843"/>
    </source>
</evidence>
<dbReference type="SMART" id="SM00430">
    <property type="entry name" value="HOLI"/>
    <property type="match status" value="1"/>
</dbReference>
<evidence type="ECO:0000256" key="10">
    <source>
        <dbReference type="SAM" id="MobiDB-lite"/>
    </source>
</evidence>
<evidence type="ECO:0000256" key="9">
    <source>
        <dbReference type="ARBA" id="ARBA00037512"/>
    </source>
</evidence>
<feature type="compositionally biased region" description="Polar residues" evidence="10">
    <location>
        <begin position="521"/>
        <end position="537"/>
    </location>
</feature>
<dbReference type="PANTHER" id="PTHR47519">
    <property type="entry name" value="NUCLEAR HORMONE RECEPTOR FAMILY MEMBER NHR-31-RELATED"/>
    <property type="match status" value="1"/>
</dbReference>
<feature type="region of interest" description="Disordered" evidence="10">
    <location>
        <begin position="627"/>
        <end position="671"/>
    </location>
</feature>
<evidence type="ECO:0000313" key="13">
    <source>
        <dbReference type="Proteomes" id="UP000095287"/>
    </source>
</evidence>
<keyword evidence="3" id="KW-0862">Zinc</keyword>
<dbReference type="InterPro" id="IPR000536">
    <property type="entry name" value="Nucl_hrmn_rcpt_lig-bd"/>
</dbReference>
<comment type="function">
    <text evidence="9">Orphan nuclear receptor.</text>
</comment>
<dbReference type="CDD" id="cd06157">
    <property type="entry name" value="NR_LBD"/>
    <property type="match status" value="1"/>
</dbReference>
<dbReference type="CDD" id="cd06916">
    <property type="entry name" value="NR_DBD_like"/>
    <property type="match status" value="1"/>
</dbReference>
<organism evidence="13 14">
    <name type="scientific">Steinernema glaseri</name>
    <dbReference type="NCBI Taxonomy" id="37863"/>
    <lineage>
        <taxon>Eukaryota</taxon>
        <taxon>Metazoa</taxon>
        <taxon>Ecdysozoa</taxon>
        <taxon>Nematoda</taxon>
        <taxon>Chromadorea</taxon>
        <taxon>Rhabditida</taxon>
        <taxon>Tylenchina</taxon>
        <taxon>Panagrolaimomorpha</taxon>
        <taxon>Strongyloidoidea</taxon>
        <taxon>Steinernematidae</taxon>
        <taxon>Steinernema</taxon>
    </lineage>
</organism>
<dbReference type="Gene3D" id="3.30.50.10">
    <property type="entry name" value="Erythroid Transcription Factor GATA-1, subunit A"/>
    <property type="match status" value="1"/>
</dbReference>
<evidence type="ECO:0000256" key="1">
    <source>
        <dbReference type="ARBA" id="ARBA00022723"/>
    </source>
</evidence>
<dbReference type="PROSITE" id="PS00031">
    <property type="entry name" value="NUCLEAR_REC_DBD_1"/>
    <property type="match status" value="1"/>
</dbReference>
<sequence>MSCPDKNAVQKPNKRSASRDWPPINDDQSVVESRPAKNDETADLINEKVDVPAQTTASGDGAIDRCPKINAVETSLEIVATRAKVETAQERTVRDASRSLHILVENRPPPAEIASRSEVQIHLRRLLRRIPQRRRRSRQSPVKGCATCRSWRPSPASSSCSCETASAGRELKLCARVEVVHRPRPTLNSSSLLLLPSWFPCHRPSKELTCPFPTAFQALRRLCGFCDFAPFGGLGASDWPPPWLRLRGVEKVGGRTVGEGTCDLLEFVRLVRGDVVRRRINRRRRGRYIVADVALVAVEPALRSAGCPEPALRDRDLSLFKNYFYTSDVTSRLHRRFLIRYAPERPRTSQPDSRRAIVPAGKGIRRVASASGFAPRATDCSDVSPAARNVVSLYFTVASGREQRQRSPELPAPRSLVFLDVFLFVFRRRHTVGRSCIAHSICESVENATAQFSPLDACRLAGSLVAVPSPWIRLVELPRLRVIPPARSNSPIPEPALLFPSASFHPVCTDYPLHHAEVMASGSQPSSQQRNAVSQRNAKPRSTGGRGAVPISDFCVVCGDRACSHHYYGVAACHGCKCFFWRSVKSKAEYVCRYNGNCEIDINGRNACRSCRFNRCLKAGMQPEAVRPQKTPLNDTQKANRAGNKRAAKFEDHDSDGSHFDDRDMSASPPNTKKVRLEQVALVNSFMQVQKLVDEGEHAPIKNECYTRIDSLVDAFENPTLLDIYRSKITYQIRLQRVTAEEMYDCRRRTLVSAFDWIRMIGNIERIATTQDKMCLLKNSYAPLTIFDMSVRTSQTTTDPSLLCLPTGITVSKNEDTVSNCFLSKTLIENILDTLTSSMGALEMDEMEVAMMKAILVLNSETMGLSPKCAMLIAKLRDSVHAALYQHCGEHGFAAAAIRFAKLLHVIPKVTAFWPSMFSSWRATWSSTFACHTRSCWT</sequence>
<dbReference type="GO" id="GO:0003700">
    <property type="term" value="F:DNA-binding transcription factor activity"/>
    <property type="evidence" value="ECO:0007669"/>
    <property type="project" value="InterPro"/>
</dbReference>
<evidence type="ECO:0000256" key="5">
    <source>
        <dbReference type="ARBA" id="ARBA00023125"/>
    </source>
</evidence>
<evidence type="ECO:0000313" key="14">
    <source>
        <dbReference type="WBParaSite" id="L893_g2097.t3"/>
    </source>
</evidence>
<dbReference type="InterPro" id="IPR052496">
    <property type="entry name" value="Orphan_Nuclear_Rcpt"/>
</dbReference>
<evidence type="ECO:0000256" key="3">
    <source>
        <dbReference type="ARBA" id="ARBA00022833"/>
    </source>
</evidence>
<dbReference type="SMART" id="SM00399">
    <property type="entry name" value="ZnF_C4"/>
    <property type="match status" value="1"/>
</dbReference>
<dbReference type="SUPFAM" id="SSF57716">
    <property type="entry name" value="Glucocorticoid receptor-like (DNA-binding domain)"/>
    <property type="match status" value="1"/>
</dbReference>
<dbReference type="PROSITE" id="PS51030">
    <property type="entry name" value="NUCLEAR_REC_DBD_2"/>
    <property type="match status" value="1"/>
</dbReference>
<evidence type="ECO:0000259" key="11">
    <source>
        <dbReference type="PROSITE" id="PS51030"/>
    </source>
</evidence>
<dbReference type="InterPro" id="IPR035500">
    <property type="entry name" value="NHR-like_dom_sf"/>
</dbReference>